<dbReference type="RefSeq" id="WP_183979029.1">
    <property type="nucleotide sequence ID" value="NZ_JACIBY010000016.1"/>
</dbReference>
<name>A0A7W5ZQR5_9BACT</name>
<protein>
    <submittedName>
        <fullName evidence="1">Uncharacterized protein</fullName>
    </submittedName>
</protein>
<gene>
    <name evidence="1" type="ORF">FHS57_005417</name>
</gene>
<proteinExistence type="predicted"/>
<keyword evidence="2" id="KW-1185">Reference proteome</keyword>
<dbReference type="AlphaFoldDB" id="A0A7W5ZQR5"/>
<dbReference type="EMBL" id="JACIBY010000016">
    <property type="protein sequence ID" value="MBB3841389.1"/>
    <property type="molecule type" value="Genomic_DNA"/>
</dbReference>
<dbReference type="Proteomes" id="UP000541352">
    <property type="component" value="Unassembled WGS sequence"/>
</dbReference>
<sequence>MTAAEVRLAALDKLNLADTVKGTMLGISADSVKKTRYWLRKKYPSLMEEVAV</sequence>
<comment type="caution">
    <text evidence="1">The sequence shown here is derived from an EMBL/GenBank/DDBJ whole genome shotgun (WGS) entry which is preliminary data.</text>
</comment>
<evidence type="ECO:0000313" key="1">
    <source>
        <dbReference type="EMBL" id="MBB3841389.1"/>
    </source>
</evidence>
<reference evidence="1 2" key="1">
    <citation type="submission" date="2020-08" db="EMBL/GenBank/DDBJ databases">
        <title>Genomic Encyclopedia of Type Strains, Phase IV (KMG-IV): sequencing the most valuable type-strain genomes for metagenomic binning, comparative biology and taxonomic classification.</title>
        <authorList>
            <person name="Goeker M."/>
        </authorList>
    </citation>
    <scope>NUCLEOTIDE SEQUENCE [LARGE SCALE GENOMIC DNA]</scope>
    <source>
        <strain evidence="1 2">DSM 17976</strain>
    </source>
</reference>
<accession>A0A7W5ZQR5</accession>
<organism evidence="1 2">
    <name type="scientific">Runella defluvii</name>
    <dbReference type="NCBI Taxonomy" id="370973"/>
    <lineage>
        <taxon>Bacteria</taxon>
        <taxon>Pseudomonadati</taxon>
        <taxon>Bacteroidota</taxon>
        <taxon>Cytophagia</taxon>
        <taxon>Cytophagales</taxon>
        <taxon>Spirosomataceae</taxon>
        <taxon>Runella</taxon>
    </lineage>
</organism>
<evidence type="ECO:0000313" key="2">
    <source>
        <dbReference type="Proteomes" id="UP000541352"/>
    </source>
</evidence>